<gene>
    <name evidence="2" type="ORF">WKI71_44745</name>
</gene>
<reference evidence="2 3" key="1">
    <citation type="submission" date="2024-03" db="EMBL/GenBank/DDBJ databases">
        <title>Novel Streptomyces species of biotechnological and ecological value are a feature of Machair soil.</title>
        <authorList>
            <person name="Prole J.R."/>
            <person name="Goodfellow M."/>
            <person name="Allenby N."/>
            <person name="Ward A.C."/>
        </authorList>
    </citation>
    <scope>NUCLEOTIDE SEQUENCE [LARGE SCALE GENOMIC DNA]</scope>
    <source>
        <strain evidence="2 3">MS1.AVA.1</strain>
    </source>
</reference>
<evidence type="ECO:0000259" key="1">
    <source>
        <dbReference type="Pfam" id="PF00501"/>
    </source>
</evidence>
<name>A0ABU8UX20_9ACTN</name>
<protein>
    <submittedName>
        <fullName evidence="2">AMP-binding protein</fullName>
    </submittedName>
</protein>
<dbReference type="PANTHER" id="PTHR45527:SF1">
    <property type="entry name" value="FATTY ACID SYNTHASE"/>
    <property type="match status" value="1"/>
</dbReference>
<accession>A0ABU8UX20</accession>
<dbReference type="PANTHER" id="PTHR45527">
    <property type="entry name" value="NONRIBOSOMAL PEPTIDE SYNTHETASE"/>
    <property type="match status" value="1"/>
</dbReference>
<dbReference type="Proteomes" id="UP001376459">
    <property type="component" value="Unassembled WGS sequence"/>
</dbReference>
<keyword evidence="3" id="KW-1185">Reference proteome</keyword>
<dbReference type="EMBL" id="JBBKAK010000001">
    <property type="protein sequence ID" value="MEJ8672911.1"/>
    <property type="molecule type" value="Genomic_DNA"/>
</dbReference>
<evidence type="ECO:0000313" key="2">
    <source>
        <dbReference type="EMBL" id="MEJ8672911.1"/>
    </source>
</evidence>
<organism evidence="2 3">
    <name type="scientific">Streptomyces machairae</name>
    <dbReference type="NCBI Taxonomy" id="3134109"/>
    <lineage>
        <taxon>Bacteria</taxon>
        <taxon>Bacillati</taxon>
        <taxon>Actinomycetota</taxon>
        <taxon>Actinomycetes</taxon>
        <taxon>Kitasatosporales</taxon>
        <taxon>Streptomycetaceae</taxon>
        <taxon>Streptomyces</taxon>
    </lineage>
</organism>
<comment type="caution">
    <text evidence="2">The sequence shown here is derived from an EMBL/GenBank/DDBJ whole genome shotgun (WGS) entry which is preliminary data.</text>
</comment>
<dbReference type="SUPFAM" id="SSF56801">
    <property type="entry name" value="Acetyl-CoA synthetase-like"/>
    <property type="match status" value="1"/>
</dbReference>
<sequence>MLNLYGPAEAAIWSTWHECSDDDDPPIGRPVPGKRVYALDDDRRLLPVGCPGELYIGGAGVGRYLGRPERMADSFVPDVFADEPGRLLYRTGDVCVWRADGSWSTWAVATGRSRSEGSGWSWTKWSASWKGRQGWAHASSRNATVG</sequence>
<feature type="domain" description="AMP-dependent synthetase/ligase" evidence="1">
    <location>
        <begin position="2"/>
        <end position="63"/>
    </location>
</feature>
<dbReference type="InterPro" id="IPR000873">
    <property type="entry name" value="AMP-dep_synth/lig_dom"/>
</dbReference>
<dbReference type="Pfam" id="PF00501">
    <property type="entry name" value="AMP-binding"/>
    <property type="match status" value="1"/>
</dbReference>
<dbReference type="InterPro" id="IPR042099">
    <property type="entry name" value="ANL_N_sf"/>
</dbReference>
<dbReference type="Gene3D" id="3.40.50.12780">
    <property type="entry name" value="N-terminal domain of ligase-like"/>
    <property type="match status" value="1"/>
</dbReference>
<evidence type="ECO:0000313" key="3">
    <source>
        <dbReference type="Proteomes" id="UP001376459"/>
    </source>
</evidence>
<proteinExistence type="predicted"/>